<evidence type="ECO:0000256" key="1">
    <source>
        <dbReference type="ARBA" id="ARBA00001913"/>
    </source>
</evidence>
<dbReference type="Proteomes" id="UP000365824">
    <property type="component" value="Unassembled WGS sequence"/>
</dbReference>
<protein>
    <submittedName>
        <fullName evidence="5">Aldose 1-epimerase family protein</fullName>
    </submittedName>
</protein>
<dbReference type="Gene3D" id="2.70.98.10">
    <property type="match status" value="1"/>
</dbReference>
<evidence type="ECO:0000313" key="7">
    <source>
        <dbReference type="Proteomes" id="UP000365824"/>
    </source>
</evidence>
<reference evidence="7 8" key="1">
    <citation type="journal article" date="2019" name="Nat. Med.">
        <title>A library of human gut bacterial isolates paired with longitudinal multiomics data enables mechanistic microbiome research.</title>
        <authorList>
            <person name="Poyet M."/>
            <person name="Groussin M."/>
            <person name="Gibbons S.M."/>
            <person name="Avila-Pacheco J."/>
            <person name="Jiang X."/>
            <person name="Kearney S.M."/>
            <person name="Perrotta A.R."/>
            <person name="Berdy B."/>
            <person name="Zhao S."/>
            <person name="Lieberman T.D."/>
            <person name="Swanson P.K."/>
            <person name="Smith M."/>
            <person name="Roesemann S."/>
            <person name="Alexander J.E."/>
            <person name="Rich S.A."/>
            <person name="Livny J."/>
            <person name="Vlamakis H."/>
            <person name="Clish C."/>
            <person name="Bullock K."/>
            <person name="Deik A."/>
            <person name="Scott J."/>
            <person name="Pierce K.A."/>
            <person name="Xavier R.J."/>
            <person name="Alm E.J."/>
        </authorList>
    </citation>
    <scope>NUCLEOTIDE SEQUENCE [LARGE SCALE GENOMIC DNA]</scope>
    <source>
        <strain evidence="5 8">BIOML-A14</strain>
        <strain evidence="4 7">BIOML-A160</strain>
    </source>
</reference>
<comment type="caution">
    <text evidence="5">The sequence shown here is derived from an EMBL/GenBank/DDBJ whole genome shotgun (WGS) entry which is preliminary data.</text>
</comment>
<evidence type="ECO:0000313" key="6">
    <source>
        <dbReference type="EMBL" id="MDC2740897.1"/>
    </source>
</evidence>
<evidence type="ECO:0000256" key="2">
    <source>
        <dbReference type="ARBA" id="ARBA00011245"/>
    </source>
</evidence>
<evidence type="ECO:0000313" key="4">
    <source>
        <dbReference type="EMBL" id="KAA3929228.1"/>
    </source>
</evidence>
<dbReference type="RefSeq" id="WP_004311743.1">
    <property type="nucleotide sequence ID" value="NZ_CAXTIO010000020.1"/>
</dbReference>
<dbReference type="AlphaFoldDB" id="A0A139KQA5"/>
<dbReference type="InterPro" id="IPR011013">
    <property type="entry name" value="Gal_mutarotase_sf_dom"/>
</dbReference>
<accession>A0A139KQA5</accession>
<evidence type="ECO:0000256" key="3">
    <source>
        <dbReference type="ARBA" id="ARBA00022837"/>
    </source>
</evidence>
<dbReference type="InterPro" id="IPR014718">
    <property type="entry name" value="GH-type_carb-bd"/>
</dbReference>
<dbReference type="InterPro" id="IPR008183">
    <property type="entry name" value="Aldose_1/G6P_1-epimerase"/>
</dbReference>
<comment type="subunit">
    <text evidence="2">Monomer.</text>
</comment>
<dbReference type="GO" id="GO:0005975">
    <property type="term" value="P:carbohydrate metabolic process"/>
    <property type="evidence" value="ECO:0007669"/>
    <property type="project" value="InterPro"/>
</dbReference>
<comment type="cofactor">
    <cofactor evidence="1">
        <name>Ca(2+)</name>
        <dbReference type="ChEBI" id="CHEBI:29108"/>
    </cofactor>
</comment>
<dbReference type="EMBL" id="VWFO01000032">
    <property type="protein sequence ID" value="KAA4662031.1"/>
    <property type="molecule type" value="Genomic_DNA"/>
</dbReference>
<dbReference type="Proteomes" id="UP001219389">
    <property type="component" value="Unassembled WGS sequence"/>
</dbReference>
<dbReference type="EMBL" id="JAQNZF010000002">
    <property type="protein sequence ID" value="MDC2740897.1"/>
    <property type="molecule type" value="Genomic_DNA"/>
</dbReference>
<reference evidence="6" key="2">
    <citation type="submission" date="2022-10" db="EMBL/GenBank/DDBJ databases">
        <title>Human gut microbiome strain richness.</title>
        <authorList>
            <person name="Chen-Liaw A."/>
        </authorList>
    </citation>
    <scope>NUCLEOTIDE SEQUENCE</scope>
    <source>
        <strain evidence="6">BSD2780120875st1_E1_BSD2780120875_150330</strain>
    </source>
</reference>
<dbReference type="Proteomes" id="UP000435985">
    <property type="component" value="Unassembled WGS sequence"/>
</dbReference>
<proteinExistence type="predicted"/>
<dbReference type="SUPFAM" id="SSF74650">
    <property type="entry name" value="Galactose mutarotase-like"/>
    <property type="match status" value="1"/>
</dbReference>
<gene>
    <name evidence="5" type="ORF">F3B98_20585</name>
    <name evidence="4" type="ORF">F3F25_09075</name>
    <name evidence="6" type="ORF">PO382_01515</name>
</gene>
<dbReference type="CDD" id="cd09024">
    <property type="entry name" value="Aldose_epim_lacX"/>
    <property type="match status" value="1"/>
</dbReference>
<dbReference type="PANTHER" id="PTHR11122:SF13">
    <property type="entry name" value="GLUCOSE-6-PHOSPHATE 1-EPIMERASE"/>
    <property type="match status" value="1"/>
</dbReference>
<dbReference type="EMBL" id="VWLB01000012">
    <property type="protein sequence ID" value="KAA3929228.1"/>
    <property type="molecule type" value="Genomic_DNA"/>
</dbReference>
<evidence type="ECO:0000313" key="8">
    <source>
        <dbReference type="Proteomes" id="UP000435985"/>
    </source>
</evidence>
<dbReference type="InterPro" id="IPR037481">
    <property type="entry name" value="LacX"/>
</dbReference>
<evidence type="ECO:0000313" key="5">
    <source>
        <dbReference type="EMBL" id="KAA4662031.1"/>
    </source>
</evidence>
<dbReference type="GO" id="GO:0016853">
    <property type="term" value="F:isomerase activity"/>
    <property type="evidence" value="ECO:0007669"/>
    <property type="project" value="InterPro"/>
</dbReference>
<name>A0A139KQA5_BACOV</name>
<keyword evidence="3" id="KW-0106">Calcium</keyword>
<dbReference type="PANTHER" id="PTHR11122">
    <property type="entry name" value="APOSPORY-ASSOCIATED PROTEIN C-RELATED"/>
    <property type="match status" value="1"/>
</dbReference>
<dbReference type="STRING" id="28116.Bovatus_01831"/>
<dbReference type="Pfam" id="PF01263">
    <property type="entry name" value="Aldose_epim"/>
    <property type="match status" value="1"/>
</dbReference>
<dbReference type="GO" id="GO:0030246">
    <property type="term" value="F:carbohydrate binding"/>
    <property type="evidence" value="ECO:0007669"/>
    <property type="project" value="InterPro"/>
</dbReference>
<sequence length="290" mass="33750">MKTISNEQLTIQVSPHGAELCSIFANGKEYLWQADPAFWKRHSPVLFPIVGSIWENEYRNEGIPYTLTQHGFARDMEFTLVSEKENEVHYRLISNEETLQKYPFPFCLEIGYRIQGKQIEVIWKVKNTGDKEMYFQIGAHPAFYWPEFDENSLERGFFGFDRKDGLKYILISEKGCADPSVEYSLELADGLLPLDTHTFDKDALILENGQVRKVTLFNKEKRAYLSLHFNAPVVGLWSPPAKNAPFVCIEPWYGRCDRAHYTGEYKDKDWIQHLQPDEIFQGGYTIEIEE</sequence>
<organism evidence="5 8">
    <name type="scientific">Bacteroides ovatus</name>
    <dbReference type="NCBI Taxonomy" id="28116"/>
    <lineage>
        <taxon>Bacteria</taxon>
        <taxon>Pseudomonadati</taxon>
        <taxon>Bacteroidota</taxon>
        <taxon>Bacteroidia</taxon>
        <taxon>Bacteroidales</taxon>
        <taxon>Bacteroidaceae</taxon>
        <taxon>Bacteroides</taxon>
    </lineage>
</organism>